<accession>A0A9W8RZ86</accession>
<dbReference type="PANTHER" id="PTHR12289:SF41">
    <property type="entry name" value="FAILED AXON CONNECTIONS-RELATED"/>
    <property type="match status" value="1"/>
</dbReference>
<organism evidence="5 6">
    <name type="scientific">Fusarium torreyae</name>
    <dbReference type="NCBI Taxonomy" id="1237075"/>
    <lineage>
        <taxon>Eukaryota</taxon>
        <taxon>Fungi</taxon>
        <taxon>Dikarya</taxon>
        <taxon>Ascomycota</taxon>
        <taxon>Pezizomycotina</taxon>
        <taxon>Sordariomycetes</taxon>
        <taxon>Hypocreomycetidae</taxon>
        <taxon>Hypocreales</taxon>
        <taxon>Nectriaceae</taxon>
        <taxon>Fusarium</taxon>
    </lineage>
</organism>
<dbReference type="InterPro" id="IPR036282">
    <property type="entry name" value="Glutathione-S-Trfase_C_sf"/>
</dbReference>
<dbReference type="InterPro" id="IPR033468">
    <property type="entry name" value="Metaxin_GST"/>
</dbReference>
<evidence type="ECO:0000259" key="3">
    <source>
        <dbReference type="Pfam" id="PF17171"/>
    </source>
</evidence>
<name>A0A9W8RZ86_9HYPO</name>
<evidence type="ECO:0000256" key="2">
    <source>
        <dbReference type="ARBA" id="ARBA00007409"/>
    </source>
</evidence>
<dbReference type="PANTHER" id="PTHR12289">
    <property type="entry name" value="METAXIN RELATED"/>
    <property type="match status" value="1"/>
</dbReference>
<feature type="domain" description="Metaxin glutathione S-transferase" evidence="3">
    <location>
        <begin position="197"/>
        <end position="241"/>
    </location>
</feature>
<dbReference type="SUPFAM" id="SSF47616">
    <property type="entry name" value="GST C-terminal domain-like"/>
    <property type="match status" value="1"/>
</dbReference>
<dbReference type="Proteomes" id="UP001152049">
    <property type="component" value="Unassembled WGS sequence"/>
</dbReference>
<evidence type="ECO:0000259" key="4">
    <source>
        <dbReference type="Pfam" id="PF17172"/>
    </source>
</evidence>
<dbReference type="InterPro" id="IPR026928">
    <property type="entry name" value="FAX/IsoI-like"/>
</dbReference>
<protein>
    <recommendedName>
        <fullName evidence="7">Thioredoxin-like fold domain-containing protein</fullName>
    </recommendedName>
</protein>
<dbReference type="GO" id="GO:0005737">
    <property type="term" value="C:cytoplasm"/>
    <property type="evidence" value="ECO:0007669"/>
    <property type="project" value="TreeGrafter"/>
</dbReference>
<dbReference type="OrthoDB" id="5809458at2759"/>
<comment type="caution">
    <text evidence="5">The sequence shown here is derived from an EMBL/GenBank/DDBJ whole genome shotgun (WGS) entry which is preliminary data.</text>
</comment>
<gene>
    <name evidence="5" type="ORF">NW762_006620</name>
</gene>
<sequence length="253" mass="28364">MSSNETLHLTVFRGFGNPGAFTWSPFVIKLEARLRFARLAYHVDGGSPKHAPRGKIPYVKLGGASLSDSTFIIKHFVQEGFIPDLNGDISPTQRAQDLALRSLLEDKVYFYGTREKWCDNYYTMRSNALSSIPWPLQILVGWIVHRDVTRTLYGQGTGRLTDDEIADSKEEIWQSVNALLADVRTGARGDGPFWALGGDEPTEVDATIFGFVVSALICAASPVSGRVVRRYPALVDYAGRIHQEYFPDYERWD</sequence>
<comment type="similarity">
    <text evidence="2">Belongs to the GST superfamily.</text>
</comment>
<proteinExistence type="inferred from homology"/>
<evidence type="ECO:0008006" key="7">
    <source>
        <dbReference type="Google" id="ProtNLM"/>
    </source>
</evidence>
<dbReference type="CDD" id="cd03193">
    <property type="entry name" value="GST_C_Metaxin"/>
    <property type="match status" value="1"/>
</dbReference>
<evidence type="ECO:0000256" key="1">
    <source>
        <dbReference type="ARBA" id="ARBA00006475"/>
    </source>
</evidence>
<dbReference type="EMBL" id="JAOQAZ010000011">
    <property type="protein sequence ID" value="KAJ4263007.1"/>
    <property type="molecule type" value="Genomic_DNA"/>
</dbReference>
<evidence type="ECO:0000313" key="6">
    <source>
        <dbReference type="Proteomes" id="UP001152049"/>
    </source>
</evidence>
<evidence type="ECO:0000313" key="5">
    <source>
        <dbReference type="EMBL" id="KAJ4263007.1"/>
    </source>
</evidence>
<dbReference type="InterPro" id="IPR012336">
    <property type="entry name" value="Thioredoxin-like_fold"/>
</dbReference>
<dbReference type="InterPro" id="IPR050931">
    <property type="entry name" value="Mito_Protein_Transport_Metaxin"/>
</dbReference>
<reference evidence="5" key="1">
    <citation type="submission" date="2022-09" db="EMBL/GenBank/DDBJ databases">
        <title>Fusarium specimens isolated from Avocado Roots.</title>
        <authorList>
            <person name="Stajich J."/>
            <person name="Roper C."/>
            <person name="Heimlech-Rivalta G."/>
        </authorList>
    </citation>
    <scope>NUCLEOTIDE SEQUENCE</scope>
    <source>
        <strain evidence="5">CF00136</strain>
    </source>
</reference>
<dbReference type="Pfam" id="PF17171">
    <property type="entry name" value="GST_C_6"/>
    <property type="match status" value="1"/>
</dbReference>
<dbReference type="Pfam" id="PF17172">
    <property type="entry name" value="GST_N_4"/>
    <property type="match status" value="1"/>
</dbReference>
<dbReference type="SFLD" id="SFLDG01200">
    <property type="entry name" value="SUF1.1"/>
    <property type="match status" value="1"/>
</dbReference>
<dbReference type="SFLD" id="SFLDS00019">
    <property type="entry name" value="Glutathione_Transferase_(cytos"/>
    <property type="match status" value="1"/>
</dbReference>
<keyword evidence="6" id="KW-1185">Reference proteome</keyword>
<feature type="domain" description="Thioredoxin-like fold" evidence="4">
    <location>
        <begin position="25"/>
        <end position="120"/>
    </location>
</feature>
<dbReference type="SFLD" id="SFLDG01180">
    <property type="entry name" value="SUF1"/>
    <property type="match status" value="1"/>
</dbReference>
<dbReference type="InterPro" id="IPR040079">
    <property type="entry name" value="Glutathione_S-Trfase"/>
</dbReference>
<comment type="similarity">
    <text evidence="1">Belongs to the FAX family.</text>
</comment>
<dbReference type="AlphaFoldDB" id="A0A9W8RZ86"/>